<protein>
    <submittedName>
        <fullName evidence="3">Methylglutaconyl-CoA hydratase</fullName>
    </submittedName>
</protein>
<evidence type="ECO:0000256" key="2">
    <source>
        <dbReference type="RuleBase" id="RU003707"/>
    </source>
</evidence>
<comment type="similarity">
    <text evidence="1 2">Belongs to the enoyl-CoA hydratase/isomerase family.</text>
</comment>
<dbReference type="Pfam" id="PF00378">
    <property type="entry name" value="ECH_1"/>
    <property type="match status" value="1"/>
</dbReference>
<dbReference type="InterPro" id="IPR018376">
    <property type="entry name" value="Enoyl-CoA_hyd/isom_CS"/>
</dbReference>
<dbReference type="AlphaFoldDB" id="A0A562VK37"/>
<name>A0A562VK37_9BACT</name>
<dbReference type="OrthoDB" id="5365311at2"/>
<dbReference type="GO" id="GO:0008300">
    <property type="term" value="P:isoprenoid catabolic process"/>
    <property type="evidence" value="ECO:0007669"/>
    <property type="project" value="TreeGrafter"/>
</dbReference>
<proteinExistence type="inferred from homology"/>
<evidence type="ECO:0000256" key="1">
    <source>
        <dbReference type="ARBA" id="ARBA00005254"/>
    </source>
</evidence>
<dbReference type="PROSITE" id="PS00166">
    <property type="entry name" value="ENOYL_COA_HYDRATASE"/>
    <property type="match status" value="1"/>
</dbReference>
<dbReference type="EMBL" id="VLLN01000017">
    <property type="protein sequence ID" value="TWJ18299.1"/>
    <property type="molecule type" value="Genomic_DNA"/>
</dbReference>
<reference evidence="3 4" key="1">
    <citation type="submission" date="2019-07" db="EMBL/GenBank/DDBJ databases">
        <title>Genomic Encyclopedia of Archaeal and Bacterial Type Strains, Phase II (KMG-II): from individual species to whole genera.</title>
        <authorList>
            <person name="Goeker M."/>
        </authorList>
    </citation>
    <scope>NUCLEOTIDE SEQUENCE [LARGE SCALE GENOMIC DNA]</scope>
    <source>
        <strain evidence="3 4">ATCC BAA-1139</strain>
    </source>
</reference>
<dbReference type="PANTHER" id="PTHR42964:SF1">
    <property type="entry name" value="POLYKETIDE BIOSYNTHESIS ENOYL-COA HYDRATASE PKSH-RELATED"/>
    <property type="match status" value="1"/>
</dbReference>
<dbReference type="SUPFAM" id="SSF52096">
    <property type="entry name" value="ClpP/crotonase"/>
    <property type="match status" value="1"/>
</dbReference>
<gene>
    <name evidence="3" type="ORF">JN12_02702</name>
</gene>
<dbReference type="Gene3D" id="1.10.12.10">
    <property type="entry name" value="Lyase 2-enoyl-coa Hydratase, Chain A, domain 2"/>
    <property type="match status" value="1"/>
</dbReference>
<dbReference type="InterPro" id="IPR001753">
    <property type="entry name" value="Enoyl-CoA_hydra/iso"/>
</dbReference>
<keyword evidence="4" id="KW-1185">Reference proteome</keyword>
<dbReference type="InterPro" id="IPR051683">
    <property type="entry name" value="Enoyl-CoA_Hydratase/Isomerase"/>
</dbReference>
<dbReference type="PANTHER" id="PTHR42964">
    <property type="entry name" value="ENOYL-COA HYDRATASE"/>
    <property type="match status" value="1"/>
</dbReference>
<dbReference type="GO" id="GO:0003824">
    <property type="term" value="F:catalytic activity"/>
    <property type="evidence" value="ECO:0007669"/>
    <property type="project" value="InterPro"/>
</dbReference>
<dbReference type="InterPro" id="IPR029045">
    <property type="entry name" value="ClpP/crotonase-like_dom_sf"/>
</dbReference>
<dbReference type="InterPro" id="IPR014748">
    <property type="entry name" value="Enoyl-CoA_hydra_C"/>
</dbReference>
<dbReference type="Proteomes" id="UP000319449">
    <property type="component" value="Unassembled WGS sequence"/>
</dbReference>
<evidence type="ECO:0000313" key="3">
    <source>
        <dbReference type="EMBL" id="TWJ18299.1"/>
    </source>
</evidence>
<sequence>MSEPIIITYSNNRGIATLTMNRPELHNAFNESLVANLTASLRRLEADPGVRLVILAASGKSFSAGADLNDMRRMADNSREQNLADARGIAELMHTLNGLAKPTIALVQGAAYGGGVGLTSCCDIAIATARAAFCVSEVKLGLIPAVISPYVIAAIGARAARRYFMTAEVITAAEAHRIGLVHEVVADEQELSAAADRLTSAMLRNGPGAMVAAKRLIANVTGRLVDEALIAETAGLMADRRASAECRDGLSAFLEKRPPAWMKDGNQGPGTGDR</sequence>
<dbReference type="RefSeq" id="WP_145023620.1">
    <property type="nucleotide sequence ID" value="NZ_VLLN01000017.1"/>
</dbReference>
<dbReference type="CDD" id="cd06558">
    <property type="entry name" value="crotonase-like"/>
    <property type="match status" value="1"/>
</dbReference>
<organism evidence="3 4">
    <name type="scientific">Geobacter argillaceus</name>
    <dbReference type="NCBI Taxonomy" id="345631"/>
    <lineage>
        <taxon>Bacteria</taxon>
        <taxon>Pseudomonadati</taxon>
        <taxon>Thermodesulfobacteriota</taxon>
        <taxon>Desulfuromonadia</taxon>
        <taxon>Geobacterales</taxon>
        <taxon>Geobacteraceae</taxon>
        <taxon>Geobacter</taxon>
    </lineage>
</organism>
<evidence type="ECO:0000313" key="4">
    <source>
        <dbReference type="Proteomes" id="UP000319449"/>
    </source>
</evidence>
<comment type="caution">
    <text evidence="3">The sequence shown here is derived from an EMBL/GenBank/DDBJ whole genome shotgun (WGS) entry which is preliminary data.</text>
</comment>
<accession>A0A562VK37</accession>
<dbReference type="Gene3D" id="3.90.226.10">
    <property type="entry name" value="2-enoyl-CoA Hydratase, Chain A, domain 1"/>
    <property type="match status" value="1"/>
</dbReference>